<dbReference type="Pfam" id="PF05833">
    <property type="entry name" value="NFACT_N"/>
    <property type="match status" value="1"/>
</dbReference>
<dbReference type="EMBL" id="NXLS01000004">
    <property type="protein sequence ID" value="RDU63071.1"/>
    <property type="molecule type" value="Genomic_DNA"/>
</dbReference>
<dbReference type="AlphaFoldDB" id="A0A3D8IEV6"/>
<evidence type="ECO:0008006" key="3">
    <source>
        <dbReference type="Google" id="ProtNLM"/>
    </source>
</evidence>
<sequence length="443" mass="50987">MNLLTLRKFAHYLKQTPPLKLRSIYRIADNLFKIDINGDLFFVDLSKGKSTIFITQETLLCSKVYQAPFDKSLQKYCFNSWIVDAKVDGNNRILQLVLETKNSYKTSQVVLQAEFTGKNTNLILLDSKNIVLDALRHLTKEQSFREVRITKPLLPLPQPTNTPMLKEEGELFATLENNFKILKAKDLQAKIAKSSAHLSQKIAQLQYHLESLEDRSTLENNAKKEAYLGQLILQNLYLYPDFKEREICLENEKILLPLQAHSLSHTAQIFFENSKKLAKKAKNIHLQTRNLEEKIFFYQKLLQMIQNVTNLNDLQILDSNLQKKSNIKEAKQKQKFFESFFIEGVKVSIGKNEKENIALLKVAKAEDIWLHIRGIPSSHCIIHCGKAKISDIILRKAAQILAGFTRDCDENYAVDYTKRKFVKITLGANVVYAKAQTIQLKKD</sequence>
<organism evidence="1 2">
    <name type="scientific">Helicobacter ganmani</name>
    <dbReference type="NCBI Taxonomy" id="60246"/>
    <lineage>
        <taxon>Bacteria</taxon>
        <taxon>Pseudomonadati</taxon>
        <taxon>Campylobacterota</taxon>
        <taxon>Epsilonproteobacteria</taxon>
        <taxon>Campylobacterales</taxon>
        <taxon>Helicobacteraceae</taxon>
        <taxon>Helicobacter</taxon>
    </lineage>
</organism>
<gene>
    <name evidence="1" type="ORF">CQA43_05505</name>
</gene>
<reference evidence="1 2" key="1">
    <citation type="submission" date="2018-04" db="EMBL/GenBank/DDBJ databases">
        <title>Novel Campyloabacter and Helicobacter Species and Strains.</title>
        <authorList>
            <person name="Mannion A.J."/>
            <person name="Shen Z."/>
            <person name="Fox J.G."/>
        </authorList>
    </citation>
    <scope>NUCLEOTIDE SEQUENCE [LARGE SCALE GENOMIC DNA]</scope>
    <source>
        <strain evidence="1 2">MIT 99-5101</strain>
    </source>
</reference>
<dbReference type="OrthoDB" id="9766163at2"/>
<comment type="caution">
    <text evidence="1">The sequence shown here is derived from an EMBL/GenBank/DDBJ whole genome shotgun (WGS) entry which is preliminary data.</text>
</comment>
<evidence type="ECO:0000313" key="2">
    <source>
        <dbReference type="Proteomes" id="UP000256650"/>
    </source>
</evidence>
<dbReference type="Gene3D" id="2.30.310.10">
    <property type="entry name" value="ibrinogen binding protein from staphylococcus aureus domain"/>
    <property type="match status" value="1"/>
</dbReference>
<name>A0A3D8IEV6_9HELI</name>
<evidence type="ECO:0000313" key="1">
    <source>
        <dbReference type="EMBL" id="RDU63071.1"/>
    </source>
</evidence>
<dbReference type="RefSeq" id="WP_115551604.1">
    <property type="nucleotide sequence ID" value="NZ_CAONBV010000031.1"/>
</dbReference>
<keyword evidence="2" id="KW-1185">Reference proteome</keyword>
<dbReference type="GeneID" id="82535743"/>
<protein>
    <recommendedName>
        <fullName evidence="3">NFACT RNA-binding domain-containing protein</fullName>
    </recommendedName>
</protein>
<dbReference type="Proteomes" id="UP000256650">
    <property type="component" value="Unassembled WGS sequence"/>
</dbReference>
<proteinExistence type="predicted"/>
<accession>A0A3D8IEV6</accession>